<evidence type="ECO:0000259" key="2">
    <source>
        <dbReference type="Pfam" id="PF12695"/>
    </source>
</evidence>
<keyword evidence="1" id="KW-1133">Transmembrane helix</keyword>
<reference evidence="3" key="1">
    <citation type="submission" date="2019-08" db="EMBL/GenBank/DDBJ databases">
        <authorList>
            <person name="Kucharzyk K."/>
            <person name="Murdoch R.W."/>
            <person name="Higgins S."/>
            <person name="Loffler F."/>
        </authorList>
    </citation>
    <scope>NUCLEOTIDE SEQUENCE</scope>
</reference>
<organism evidence="3">
    <name type="scientific">bioreactor metagenome</name>
    <dbReference type="NCBI Taxonomy" id="1076179"/>
    <lineage>
        <taxon>unclassified sequences</taxon>
        <taxon>metagenomes</taxon>
        <taxon>ecological metagenomes</taxon>
    </lineage>
</organism>
<dbReference type="SUPFAM" id="SSF53474">
    <property type="entry name" value="alpha/beta-Hydrolases"/>
    <property type="match status" value="1"/>
</dbReference>
<protein>
    <recommendedName>
        <fullName evidence="2">Alpha/beta hydrolase fold-5 domain-containing protein</fullName>
    </recommendedName>
</protein>
<dbReference type="InterPro" id="IPR029059">
    <property type="entry name" value="AB_hydrolase_5"/>
</dbReference>
<dbReference type="Gene3D" id="3.40.50.1820">
    <property type="entry name" value="alpha/beta hydrolase"/>
    <property type="match status" value="1"/>
</dbReference>
<dbReference type="Pfam" id="PF12695">
    <property type="entry name" value="Abhydrolase_5"/>
    <property type="match status" value="1"/>
</dbReference>
<comment type="caution">
    <text evidence="3">The sequence shown here is derived from an EMBL/GenBank/DDBJ whole genome shotgun (WGS) entry which is preliminary data.</text>
</comment>
<name>A0A645EZB4_9ZZZZ</name>
<gene>
    <name evidence="3" type="ORF">SDC9_154077</name>
</gene>
<dbReference type="InterPro" id="IPR029058">
    <property type="entry name" value="AB_hydrolase_fold"/>
</dbReference>
<proteinExistence type="predicted"/>
<evidence type="ECO:0000256" key="1">
    <source>
        <dbReference type="SAM" id="Phobius"/>
    </source>
</evidence>
<dbReference type="AlphaFoldDB" id="A0A645EZB4"/>
<feature type="domain" description="Alpha/beta hydrolase fold-5" evidence="2">
    <location>
        <begin position="71"/>
        <end position="238"/>
    </location>
</feature>
<keyword evidence="1" id="KW-0472">Membrane</keyword>
<evidence type="ECO:0000313" key="3">
    <source>
        <dbReference type="EMBL" id="MPN06820.1"/>
    </source>
</evidence>
<dbReference type="GO" id="GO:0016787">
    <property type="term" value="F:hydrolase activity"/>
    <property type="evidence" value="ECO:0007669"/>
    <property type="project" value="InterPro"/>
</dbReference>
<accession>A0A645EZB4</accession>
<sequence length="251" mass="27614">MKKKMTTKKKILIVVFAVIIALFGYGVYYLTTYLPANDFAKSALVSSKKVHVTETKDTIVFTPTDATPTTALIYYPGGKVEPSSFAFAAAEISSQGYLVIIQKMPFNLAILGVNKADKIIETYPNIENWYISGFTLGGTAACMYAKKHVDQFDGLILYASYTTSEFSLNDTSLDVLSISGTNDGLATPNKIKSEAKYLPDSTQFMFIEGANHTQMALYNNAKPQDGDNPATITDIQQQQNIIDATLKFMKK</sequence>
<feature type="transmembrane region" description="Helical" evidence="1">
    <location>
        <begin position="12"/>
        <end position="31"/>
    </location>
</feature>
<keyword evidence="1" id="KW-0812">Transmembrane</keyword>
<dbReference type="EMBL" id="VSSQ01052764">
    <property type="protein sequence ID" value="MPN06820.1"/>
    <property type="molecule type" value="Genomic_DNA"/>
</dbReference>